<dbReference type="AlphaFoldDB" id="B2IXU6"/>
<dbReference type="PANTHER" id="PTHR43071:SF1">
    <property type="entry name" value="2-AMINO-4-HYDROXY-6-HYDROXYMETHYLDIHYDROPTERIDINE PYROPHOSPHOKINASE"/>
    <property type="match status" value="1"/>
</dbReference>
<dbReference type="RefSeq" id="WP_012410965.1">
    <property type="nucleotide sequence ID" value="NC_010628.1"/>
</dbReference>
<keyword evidence="5" id="KW-0547">Nucleotide-binding</keyword>
<dbReference type="Pfam" id="PF01288">
    <property type="entry name" value="HPPK"/>
    <property type="match status" value="1"/>
</dbReference>
<dbReference type="EnsemblBacteria" id="ACC83005">
    <property type="protein sequence ID" value="ACC83005"/>
    <property type="gene ID" value="Npun_F4648"/>
</dbReference>
<dbReference type="PANTHER" id="PTHR43071">
    <property type="entry name" value="2-AMINO-4-HYDROXY-6-HYDROXYMETHYLDIHYDROPTERIDINE PYROPHOSPHOKINASE"/>
    <property type="match status" value="1"/>
</dbReference>
<evidence type="ECO:0000256" key="4">
    <source>
        <dbReference type="ARBA" id="ARBA00022679"/>
    </source>
</evidence>
<name>B2IXU6_NOSP7</name>
<protein>
    <recommendedName>
        <fullName evidence="3">2-amino-4-hydroxy-6-hydroxymethyldihydropteridine diphosphokinase</fullName>
        <ecNumber evidence="3">2.7.6.3</ecNumber>
    </recommendedName>
</protein>
<evidence type="ECO:0000313" key="10">
    <source>
        <dbReference type="EMBL" id="ACC83005.1"/>
    </source>
</evidence>
<dbReference type="GO" id="GO:0016301">
    <property type="term" value="F:kinase activity"/>
    <property type="evidence" value="ECO:0007669"/>
    <property type="project" value="UniProtKB-KW"/>
</dbReference>
<dbReference type="OrthoDB" id="9808041at2"/>
<evidence type="ECO:0000256" key="7">
    <source>
        <dbReference type="ARBA" id="ARBA00022840"/>
    </source>
</evidence>
<evidence type="ECO:0000256" key="5">
    <source>
        <dbReference type="ARBA" id="ARBA00022741"/>
    </source>
</evidence>
<proteinExistence type="predicted"/>
<dbReference type="UniPathway" id="UPA00077">
    <property type="reaction ID" value="UER00155"/>
</dbReference>
<dbReference type="GO" id="GO:0003848">
    <property type="term" value="F:2-amino-4-hydroxy-6-hydroxymethyldihydropteridine diphosphokinase activity"/>
    <property type="evidence" value="ECO:0007669"/>
    <property type="project" value="UniProtKB-EC"/>
</dbReference>
<feature type="domain" description="7,8-dihydro-6-hydroxymethylpterin-pyrophosphokinase" evidence="9">
    <location>
        <begin position="97"/>
        <end position="108"/>
    </location>
</feature>
<keyword evidence="7" id="KW-0067">ATP-binding</keyword>
<comment type="catalytic activity">
    <reaction evidence="1">
        <text>6-hydroxymethyl-7,8-dihydropterin + ATP = (7,8-dihydropterin-6-yl)methyl diphosphate + AMP + H(+)</text>
        <dbReference type="Rhea" id="RHEA:11412"/>
        <dbReference type="ChEBI" id="CHEBI:15378"/>
        <dbReference type="ChEBI" id="CHEBI:30616"/>
        <dbReference type="ChEBI" id="CHEBI:44841"/>
        <dbReference type="ChEBI" id="CHEBI:72950"/>
        <dbReference type="ChEBI" id="CHEBI:456215"/>
        <dbReference type="EC" id="2.7.6.3"/>
    </reaction>
</comment>
<keyword evidence="11" id="KW-1185">Reference proteome</keyword>
<dbReference type="NCBIfam" id="TIGR01498">
    <property type="entry name" value="folK"/>
    <property type="match status" value="1"/>
</dbReference>
<dbReference type="Gene3D" id="3.30.70.560">
    <property type="entry name" value="7,8-Dihydro-6-hydroxymethylpterin-pyrophosphokinase HPPK"/>
    <property type="match status" value="1"/>
</dbReference>
<dbReference type="SUPFAM" id="SSF55083">
    <property type="entry name" value="6-hydroxymethyl-7,8-dihydropterin pyrophosphokinase, HPPK"/>
    <property type="match status" value="1"/>
</dbReference>
<dbReference type="CDD" id="cd00483">
    <property type="entry name" value="HPPK"/>
    <property type="match status" value="1"/>
</dbReference>
<dbReference type="PhylomeDB" id="B2IXU6"/>
<dbReference type="GO" id="GO:0005524">
    <property type="term" value="F:ATP binding"/>
    <property type="evidence" value="ECO:0007669"/>
    <property type="project" value="UniProtKB-KW"/>
</dbReference>
<keyword evidence="6 10" id="KW-0418">Kinase</keyword>
<gene>
    <name evidence="10" type="ordered locus">Npun_F4648</name>
</gene>
<sequence length="171" mass="19125">MPTVNYAEAEPRRSAVALGSNIGDSQTILEAAIKTLAQTPGILLEAQSRWYQTKAVGPPQPDYLNGCVTLQVEMLPQQLLEILLGIEQQFGRVRQERWGPRTLDLDLLLFDDFIVDTPNLQIPHPRMRDRAFVLVPLAEIAPDWIEPVSGCVIKELLKEVDCSDVYLSMGN</sequence>
<dbReference type="GO" id="GO:0046656">
    <property type="term" value="P:folic acid biosynthetic process"/>
    <property type="evidence" value="ECO:0007669"/>
    <property type="project" value="UniProtKB-KW"/>
</dbReference>
<accession>B2IXU6</accession>
<dbReference type="GO" id="GO:0046654">
    <property type="term" value="P:tetrahydrofolate biosynthetic process"/>
    <property type="evidence" value="ECO:0007669"/>
    <property type="project" value="UniProtKB-UniPathway"/>
</dbReference>
<evidence type="ECO:0000256" key="3">
    <source>
        <dbReference type="ARBA" id="ARBA00013253"/>
    </source>
</evidence>
<dbReference type="KEGG" id="npu:Npun_F4648"/>
<comment type="pathway">
    <text evidence="2">Cofactor biosynthesis; tetrahydrofolate biosynthesis; 2-amino-4-hydroxy-6-hydroxymethyl-7,8-dihydropteridine diphosphate from 7,8-dihydroneopterin triphosphate: step 4/4.</text>
</comment>
<evidence type="ECO:0000256" key="6">
    <source>
        <dbReference type="ARBA" id="ARBA00022777"/>
    </source>
</evidence>
<evidence type="ECO:0000256" key="1">
    <source>
        <dbReference type="ARBA" id="ARBA00000198"/>
    </source>
</evidence>
<dbReference type="InterPro" id="IPR035907">
    <property type="entry name" value="Hppk_sf"/>
</dbReference>
<dbReference type="Proteomes" id="UP000001191">
    <property type="component" value="Chromosome"/>
</dbReference>
<dbReference type="PROSITE" id="PS00794">
    <property type="entry name" value="HPPK"/>
    <property type="match status" value="1"/>
</dbReference>
<evidence type="ECO:0000313" key="11">
    <source>
        <dbReference type="Proteomes" id="UP000001191"/>
    </source>
</evidence>
<dbReference type="eggNOG" id="COG0801">
    <property type="taxonomic scope" value="Bacteria"/>
</dbReference>
<keyword evidence="8" id="KW-0289">Folate biosynthesis</keyword>
<dbReference type="HOGENOM" id="CLU_097916_3_0_3"/>
<dbReference type="InterPro" id="IPR000550">
    <property type="entry name" value="Hppk"/>
</dbReference>
<evidence type="ECO:0000256" key="2">
    <source>
        <dbReference type="ARBA" id="ARBA00005051"/>
    </source>
</evidence>
<reference evidence="11" key="1">
    <citation type="submission" date="2008-04" db="EMBL/GenBank/DDBJ databases">
        <title>Complete sequence of chromosome of Nostoc punctiforme ATCC 29133.</title>
        <authorList>
            <consortium name="US DOE Joint Genome Institute"/>
            <person name="Copeland A."/>
            <person name="Lucas S."/>
            <person name="Lapidus A."/>
            <person name="Glavina del Rio T."/>
            <person name="Dalin E."/>
            <person name="Tice H."/>
            <person name="Pitluck S."/>
            <person name="Chain P."/>
            <person name="Malfatti S."/>
            <person name="Shin M."/>
            <person name="Vergez L."/>
            <person name="Schmutz J."/>
            <person name="Larimer F."/>
            <person name="Land M."/>
            <person name="Hauser L."/>
            <person name="Kyrpides N."/>
            <person name="Kim E."/>
            <person name="Meeks J.C."/>
            <person name="Elhai J."/>
            <person name="Campbell E.L."/>
            <person name="Thiel T."/>
            <person name="Longmire J."/>
            <person name="Potts M."/>
            <person name="Atlas R."/>
        </authorList>
    </citation>
    <scope>NUCLEOTIDE SEQUENCE [LARGE SCALE GENOMIC DNA]</scope>
    <source>
        <strain evidence="11">ATCC 29133 / PCC 73102</strain>
    </source>
</reference>
<evidence type="ECO:0000256" key="8">
    <source>
        <dbReference type="ARBA" id="ARBA00022909"/>
    </source>
</evidence>
<evidence type="ECO:0000259" key="9">
    <source>
        <dbReference type="PROSITE" id="PS00794"/>
    </source>
</evidence>
<reference evidence="10 11" key="2">
    <citation type="journal article" date="2013" name="Plant Physiol.">
        <title>A Nostoc punctiforme Sugar Transporter Necessary to Establish a Cyanobacterium-Plant Symbiosis.</title>
        <authorList>
            <person name="Ekman M."/>
            <person name="Picossi S."/>
            <person name="Campbell E.L."/>
            <person name="Meeks J.C."/>
            <person name="Flores E."/>
        </authorList>
    </citation>
    <scope>NUCLEOTIDE SEQUENCE [LARGE SCALE GENOMIC DNA]</scope>
    <source>
        <strain evidence="11">ATCC 29133 / PCC 73102</strain>
    </source>
</reference>
<organism evidence="10 11">
    <name type="scientific">Nostoc punctiforme (strain ATCC 29133 / PCC 73102)</name>
    <dbReference type="NCBI Taxonomy" id="63737"/>
    <lineage>
        <taxon>Bacteria</taxon>
        <taxon>Bacillati</taxon>
        <taxon>Cyanobacteriota</taxon>
        <taxon>Cyanophyceae</taxon>
        <taxon>Nostocales</taxon>
        <taxon>Nostocaceae</taxon>
        <taxon>Nostoc</taxon>
    </lineage>
</organism>
<dbReference type="STRING" id="63737.Npun_F4648"/>
<dbReference type="EMBL" id="CP001037">
    <property type="protein sequence ID" value="ACC83005.1"/>
    <property type="molecule type" value="Genomic_DNA"/>
</dbReference>
<dbReference type="EC" id="2.7.6.3" evidence="3"/>
<keyword evidence="4 10" id="KW-0808">Transferase</keyword>